<keyword evidence="4" id="KW-1185">Reference proteome</keyword>
<reference evidence="3 4" key="1">
    <citation type="submission" date="2020-08" db="EMBL/GenBank/DDBJ databases">
        <title>Description of novel Flavobacterium F-380 isolate.</title>
        <authorList>
            <person name="Saticioglu I.B."/>
            <person name="Duman M."/>
            <person name="Altun S."/>
        </authorList>
    </citation>
    <scope>NUCLEOTIDE SEQUENCE [LARGE SCALE GENOMIC DNA]</scope>
    <source>
        <strain evidence="3 4">F-380</strain>
    </source>
</reference>
<sequence>MKNLLNKVVAIIAASIFVTACTSDEVAVSGTGNLKVEFDNAFGSNDLILSTQENTTSNSEVLKINKVKYIISNIVLTNEDGTTFKYPKSESYFIIDEGTPASLLANLENVPAGNYTKIKFGIGVDQEQFDLGATGQGDLLANAQAAGLTWSWAAGYKFVVMEGSFSSPTVTNSASFKIHTGKSGSDYNYAEVTLVLPSRAIVRTSISPVVHIITDVSKILDGVNKIKLSDNNPTGTAADIMFGSNLSLITTNVSGMFKIDHVHND</sequence>
<dbReference type="Proteomes" id="UP000629963">
    <property type="component" value="Unassembled WGS sequence"/>
</dbReference>
<evidence type="ECO:0000259" key="2">
    <source>
        <dbReference type="Pfam" id="PF20243"/>
    </source>
</evidence>
<proteinExistence type="predicted"/>
<name>A0ABR7J2Y2_9FLAO</name>
<evidence type="ECO:0000313" key="3">
    <source>
        <dbReference type="EMBL" id="MBC5839896.1"/>
    </source>
</evidence>
<dbReference type="EMBL" id="JACRUJ010000001">
    <property type="protein sequence ID" value="MBC5839896.1"/>
    <property type="molecule type" value="Genomic_DNA"/>
</dbReference>
<dbReference type="InterPro" id="IPR046863">
    <property type="entry name" value="MbnP-like_dom"/>
</dbReference>
<accession>A0ABR7J2Y2</accession>
<feature type="signal peptide" evidence="1">
    <location>
        <begin position="1"/>
        <end position="20"/>
    </location>
</feature>
<dbReference type="RefSeq" id="WP_187008515.1">
    <property type="nucleotide sequence ID" value="NZ_JACRUI010000001.1"/>
</dbReference>
<protein>
    <recommendedName>
        <fullName evidence="2">Copper-binding protein MbnP-like domain-containing protein</fullName>
    </recommendedName>
</protein>
<dbReference type="Pfam" id="PF20243">
    <property type="entry name" value="MbnP"/>
    <property type="match status" value="1"/>
</dbReference>
<evidence type="ECO:0000313" key="4">
    <source>
        <dbReference type="Proteomes" id="UP000629963"/>
    </source>
</evidence>
<evidence type="ECO:0000256" key="1">
    <source>
        <dbReference type="SAM" id="SignalP"/>
    </source>
</evidence>
<gene>
    <name evidence="3" type="ORF">H8R23_00610</name>
</gene>
<feature type="chain" id="PRO_5045716735" description="Copper-binding protein MbnP-like domain-containing protein" evidence="1">
    <location>
        <begin position="21"/>
        <end position="265"/>
    </location>
</feature>
<feature type="domain" description="Copper-binding protein MbnP-like" evidence="2">
    <location>
        <begin position="31"/>
        <end position="232"/>
    </location>
</feature>
<comment type="caution">
    <text evidence="3">The sequence shown here is derived from an EMBL/GenBank/DDBJ whole genome shotgun (WGS) entry which is preliminary data.</text>
</comment>
<organism evidence="3 4">
    <name type="scientific">Flavobacterium kayseriense</name>
    <dbReference type="NCBI Taxonomy" id="2764714"/>
    <lineage>
        <taxon>Bacteria</taxon>
        <taxon>Pseudomonadati</taxon>
        <taxon>Bacteroidota</taxon>
        <taxon>Flavobacteriia</taxon>
        <taxon>Flavobacteriales</taxon>
        <taxon>Flavobacteriaceae</taxon>
        <taxon>Flavobacterium</taxon>
    </lineage>
</organism>
<dbReference type="PROSITE" id="PS51257">
    <property type="entry name" value="PROKAR_LIPOPROTEIN"/>
    <property type="match status" value="1"/>
</dbReference>
<keyword evidence="1" id="KW-0732">Signal</keyword>